<dbReference type="PANTHER" id="PTHR43640:SF1">
    <property type="entry name" value="THIOREDOXIN-DEPENDENT PEROXIREDOXIN"/>
    <property type="match status" value="1"/>
</dbReference>
<comment type="caution">
    <text evidence="3">The sequence shown here is derived from an EMBL/GenBank/DDBJ whole genome shotgun (WGS) entry which is preliminary data.</text>
</comment>
<dbReference type="SUPFAM" id="SSF52833">
    <property type="entry name" value="Thioredoxin-like"/>
    <property type="match status" value="1"/>
</dbReference>
<organism evidence="3 4">
    <name type="scientific">Pseudoroseomonas cervicalis ATCC 49957</name>
    <dbReference type="NCBI Taxonomy" id="525371"/>
    <lineage>
        <taxon>Bacteria</taxon>
        <taxon>Pseudomonadati</taxon>
        <taxon>Pseudomonadota</taxon>
        <taxon>Alphaproteobacteria</taxon>
        <taxon>Acetobacterales</taxon>
        <taxon>Roseomonadaceae</taxon>
        <taxon>Roseomonas</taxon>
    </lineage>
</organism>
<dbReference type="InterPro" id="IPR000866">
    <property type="entry name" value="AhpC/TSA"/>
</dbReference>
<keyword evidence="4" id="KW-1185">Reference proteome</keyword>
<dbReference type="InterPro" id="IPR036249">
    <property type="entry name" value="Thioredoxin-like_sf"/>
</dbReference>
<dbReference type="AlphaFoldDB" id="D5RK55"/>
<dbReference type="Gene3D" id="3.40.30.10">
    <property type="entry name" value="Glutaredoxin"/>
    <property type="match status" value="1"/>
</dbReference>
<keyword evidence="3" id="KW-0575">Peroxidase</keyword>
<dbReference type="RefSeq" id="WP_007006100.1">
    <property type="nucleotide sequence ID" value="NZ_GG770915.1"/>
</dbReference>
<evidence type="ECO:0000313" key="3">
    <source>
        <dbReference type="EMBL" id="EFH12314.1"/>
    </source>
</evidence>
<dbReference type="InterPro" id="IPR047262">
    <property type="entry name" value="PRX-like1"/>
</dbReference>
<feature type="signal peptide" evidence="1">
    <location>
        <begin position="1"/>
        <end position="29"/>
    </location>
</feature>
<gene>
    <name evidence="3" type="ORF">HMPREF0731_1465</name>
</gene>
<name>D5RK55_9PROT</name>
<dbReference type="Pfam" id="PF00578">
    <property type="entry name" value="AhpC-TSA"/>
    <property type="match status" value="1"/>
</dbReference>
<evidence type="ECO:0000256" key="1">
    <source>
        <dbReference type="SAM" id="SignalP"/>
    </source>
</evidence>
<dbReference type="PROSITE" id="PS51352">
    <property type="entry name" value="THIOREDOXIN_2"/>
    <property type="match status" value="1"/>
</dbReference>
<dbReference type="HOGENOM" id="CLU_076204_3_0_5"/>
<proteinExistence type="predicted"/>
<dbReference type="EMBL" id="ADVL01000241">
    <property type="protein sequence ID" value="EFH12314.1"/>
    <property type="molecule type" value="Genomic_DNA"/>
</dbReference>
<feature type="chain" id="PRO_5003075547" evidence="1">
    <location>
        <begin position="30"/>
        <end position="212"/>
    </location>
</feature>
<dbReference type="PANTHER" id="PTHR43640">
    <property type="entry name" value="OS07G0260300 PROTEIN"/>
    <property type="match status" value="1"/>
</dbReference>
<keyword evidence="3" id="KW-0560">Oxidoreductase</keyword>
<accession>D5RK55</accession>
<reference evidence="3 4" key="1">
    <citation type="submission" date="2010-04" db="EMBL/GenBank/DDBJ databases">
        <authorList>
            <person name="Qin X."/>
            <person name="Bachman B."/>
            <person name="Battles P."/>
            <person name="Bell A."/>
            <person name="Bess C."/>
            <person name="Bickham C."/>
            <person name="Chaboub L."/>
            <person name="Chen D."/>
            <person name="Coyle M."/>
            <person name="Deiros D.R."/>
            <person name="Dinh H."/>
            <person name="Forbes L."/>
            <person name="Fowler G."/>
            <person name="Francisco L."/>
            <person name="Fu Q."/>
            <person name="Gubbala S."/>
            <person name="Hale W."/>
            <person name="Han Y."/>
            <person name="Hemphill L."/>
            <person name="Highlander S.K."/>
            <person name="Hirani K."/>
            <person name="Hogues M."/>
            <person name="Jackson L."/>
            <person name="Jakkamsetti A."/>
            <person name="Javaid M."/>
            <person name="Jiang H."/>
            <person name="Korchina V."/>
            <person name="Kovar C."/>
            <person name="Lara F."/>
            <person name="Lee S."/>
            <person name="Mata R."/>
            <person name="Mathew T."/>
            <person name="Moen C."/>
            <person name="Morales K."/>
            <person name="Munidasa M."/>
            <person name="Nazareth L."/>
            <person name="Ngo R."/>
            <person name="Nguyen L."/>
            <person name="Okwuonu G."/>
            <person name="Ongeri F."/>
            <person name="Patil S."/>
            <person name="Petrosino J."/>
            <person name="Pham C."/>
            <person name="Pham P."/>
            <person name="Pu L.-L."/>
            <person name="Puazo M."/>
            <person name="Raj R."/>
            <person name="Reid J."/>
            <person name="Rouhana J."/>
            <person name="Saada N."/>
            <person name="Shang Y."/>
            <person name="Simmons D."/>
            <person name="Thornton R."/>
            <person name="Warren J."/>
            <person name="Weissenberger G."/>
            <person name="Zhang J."/>
            <person name="Zhang L."/>
            <person name="Zhou C."/>
            <person name="Zhu D."/>
            <person name="Muzny D."/>
            <person name="Worley K."/>
            <person name="Gibbs R."/>
        </authorList>
    </citation>
    <scope>NUCLEOTIDE SEQUENCE [LARGE SCALE GENOMIC DNA]</scope>
    <source>
        <strain evidence="3 4">ATCC 49957</strain>
    </source>
</reference>
<evidence type="ECO:0000259" key="2">
    <source>
        <dbReference type="PROSITE" id="PS51352"/>
    </source>
</evidence>
<evidence type="ECO:0000313" key="4">
    <source>
        <dbReference type="Proteomes" id="UP000005324"/>
    </source>
</evidence>
<dbReference type="EC" id="1.11.1.15" evidence="3"/>
<dbReference type="GO" id="GO:0004601">
    <property type="term" value="F:peroxidase activity"/>
    <property type="evidence" value="ECO:0007669"/>
    <property type="project" value="UniProtKB-KW"/>
</dbReference>
<feature type="domain" description="Thioredoxin" evidence="2">
    <location>
        <begin position="31"/>
        <end position="190"/>
    </location>
</feature>
<protein>
    <submittedName>
        <fullName evidence="3">Antioxidant, AhpC/TSA family</fullName>
        <ecNumber evidence="3">1.11.1.15</ecNumber>
    </submittedName>
</protein>
<keyword evidence="1" id="KW-0732">Signal</keyword>
<dbReference type="OrthoDB" id="9809746at2"/>
<dbReference type="Proteomes" id="UP000005324">
    <property type="component" value="Unassembled WGS sequence"/>
</dbReference>
<dbReference type="InterPro" id="IPR013766">
    <property type="entry name" value="Thioredoxin_domain"/>
</dbReference>
<sequence length="212" mass="22789">MAIKLSRRATLAIPLGAVLMPVLPRLAYAAPSIGAAAPDFSAPDQDGRTRSLSEFRGKVVVLEWTNHDCPFVRKHYNSNNMQSLQRLAAEKEVVWLSVISSPPGEQGHVTPEQAKALTGERSAAPAAVLLDPQSRMARAYAATTTPHMYVIDREGVLRYMGGIDSIASNRVEDVPKAEPLARDAMLAVAEGRAVAQPVTRNYGCAIKYAPGA</sequence>